<keyword evidence="2" id="KW-1185">Reference proteome</keyword>
<evidence type="ECO:0000313" key="2">
    <source>
        <dbReference type="Proteomes" id="UP000250434"/>
    </source>
</evidence>
<dbReference type="EMBL" id="CP015163">
    <property type="protein sequence ID" value="AXB47148.1"/>
    <property type="molecule type" value="Genomic_DNA"/>
</dbReference>
<name>A0A344LGH4_9PSEU</name>
<accession>A0A344LGH4</accession>
<protein>
    <recommendedName>
        <fullName evidence="3">DUF4878 domain-containing protein</fullName>
    </recommendedName>
</protein>
<evidence type="ECO:0008006" key="3">
    <source>
        <dbReference type="Google" id="ProtNLM"/>
    </source>
</evidence>
<dbReference type="InterPro" id="IPR032710">
    <property type="entry name" value="NTF2-like_dom_sf"/>
</dbReference>
<sequence length="131" mass="13985">MKLTRRRLVLSGAVVLTVAWFGYLTTLVATEPDPGADSAEQLRGRLAAALNQRDAAGLADLLDYPQADRDGFARSYVEDLGAAGVHDVRVSLRGDLAVVEAELADGAPFTYALALQEKDGRWMAGFSPPVP</sequence>
<dbReference type="AlphaFoldDB" id="A0A344LGH4"/>
<gene>
    <name evidence="1" type="ORF">A4R43_35760</name>
</gene>
<proteinExistence type="predicted"/>
<dbReference type="SUPFAM" id="SSF54427">
    <property type="entry name" value="NTF2-like"/>
    <property type="match status" value="1"/>
</dbReference>
<reference evidence="1 2" key="1">
    <citation type="submission" date="2016-04" db="EMBL/GenBank/DDBJ databases">
        <title>Complete genome sequence and analysis of deep-sea sediment isolate, Amycolatopsis sp. WP1.</title>
        <authorList>
            <person name="Wang H."/>
            <person name="Chen S."/>
            <person name="Wu Q."/>
        </authorList>
    </citation>
    <scope>NUCLEOTIDE SEQUENCE [LARGE SCALE GENOMIC DNA]</scope>
    <source>
        <strain evidence="1 2">WP1</strain>
    </source>
</reference>
<evidence type="ECO:0000313" key="1">
    <source>
        <dbReference type="EMBL" id="AXB47148.1"/>
    </source>
</evidence>
<dbReference type="Proteomes" id="UP000250434">
    <property type="component" value="Chromosome"/>
</dbReference>
<organism evidence="1 2">
    <name type="scientific">Amycolatopsis albispora</name>
    <dbReference type="NCBI Taxonomy" id="1804986"/>
    <lineage>
        <taxon>Bacteria</taxon>
        <taxon>Bacillati</taxon>
        <taxon>Actinomycetota</taxon>
        <taxon>Actinomycetes</taxon>
        <taxon>Pseudonocardiales</taxon>
        <taxon>Pseudonocardiaceae</taxon>
        <taxon>Amycolatopsis</taxon>
    </lineage>
</organism>
<dbReference type="KEGG" id="aab:A4R43_35760"/>
<dbReference type="RefSeq" id="WP_236808488.1">
    <property type="nucleotide sequence ID" value="NZ_CP015163.1"/>
</dbReference>